<dbReference type="AlphaFoldDB" id="A0A2N2F324"/>
<accession>A0A2N2F324</accession>
<keyword evidence="1" id="KW-0812">Transmembrane</keyword>
<evidence type="ECO:0000313" key="4">
    <source>
        <dbReference type="Proteomes" id="UP000233417"/>
    </source>
</evidence>
<reference evidence="3 4" key="1">
    <citation type="journal article" date="2017" name="ISME J.">
        <title>Potential for microbial H2 and metal transformations associated with novel bacteria and archaea in deep terrestrial subsurface sediments.</title>
        <authorList>
            <person name="Hernsdorf A.W."/>
            <person name="Amano Y."/>
            <person name="Miyakawa K."/>
            <person name="Ise K."/>
            <person name="Suzuki Y."/>
            <person name="Anantharaman K."/>
            <person name="Probst A."/>
            <person name="Burstein D."/>
            <person name="Thomas B.C."/>
            <person name="Banfield J.F."/>
        </authorList>
    </citation>
    <scope>NUCLEOTIDE SEQUENCE [LARGE SCALE GENOMIC DNA]</scope>
    <source>
        <strain evidence="3">HGW-Dojkabacteria-1</strain>
    </source>
</reference>
<dbReference type="Pfam" id="PF14257">
    <property type="entry name" value="DUF4349"/>
    <property type="match status" value="1"/>
</dbReference>
<feature type="transmembrane region" description="Helical" evidence="1">
    <location>
        <begin position="269"/>
        <end position="291"/>
    </location>
</feature>
<proteinExistence type="predicted"/>
<evidence type="ECO:0000259" key="2">
    <source>
        <dbReference type="Pfam" id="PF14257"/>
    </source>
</evidence>
<dbReference type="InterPro" id="IPR025645">
    <property type="entry name" value="DUF4349"/>
</dbReference>
<protein>
    <recommendedName>
        <fullName evidence="2">DUF4349 domain-containing protein</fullName>
    </recommendedName>
</protein>
<feature type="domain" description="DUF4349" evidence="2">
    <location>
        <begin position="80"/>
        <end position="287"/>
    </location>
</feature>
<gene>
    <name evidence="3" type="ORF">CVU76_00870</name>
</gene>
<dbReference type="EMBL" id="PHAO01000001">
    <property type="protein sequence ID" value="PKN02578.1"/>
    <property type="molecule type" value="Genomic_DNA"/>
</dbReference>
<evidence type="ECO:0000256" key="1">
    <source>
        <dbReference type="SAM" id="Phobius"/>
    </source>
</evidence>
<name>A0A2N2F324_9BACT</name>
<sequence>MVICIYLILPIYRMKKVPFIILVILGSLLAVFLLIQLFSWFIYSEKQAKVEYMQPEFTIDSSSMGRGSGDALYNNEEGSKVQKTGTVTMLVRNIDDTVDSMESVNSKYSGQVTNIYDYGRGNERFVQITVKVPVENFETYYEELRGLDGEVTYANIGTNDLTEQYIDITSRLENLKQVEAQLVEILKNASSVQDILAVQKELNTVRGDIESYEAQKRYFDSQTDYAYISITFSIDKEGLNISDEPWKPLGEFRAALNALVSVLRGLVNAGIWLLVFSPVVLIPVGIVIFVTKKKQVK</sequence>
<dbReference type="Proteomes" id="UP000233417">
    <property type="component" value="Unassembled WGS sequence"/>
</dbReference>
<keyword evidence="1" id="KW-1133">Transmembrane helix</keyword>
<keyword evidence="1" id="KW-0472">Membrane</keyword>
<comment type="caution">
    <text evidence="3">The sequence shown here is derived from an EMBL/GenBank/DDBJ whole genome shotgun (WGS) entry which is preliminary data.</text>
</comment>
<evidence type="ECO:0000313" key="3">
    <source>
        <dbReference type="EMBL" id="PKN02578.1"/>
    </source>
</evidence>
<organism evidence="3 4">
    <name type="scientific">Candidatus Dojkabacteria bacterium HGW-Dojkabacteria-1</name>
    <dbReference type="NCBI Taxonomy" id="2013761"/>
    <lineage>
        <taxon>Bacteria</taxon>
        <taxon>Candidatus Dojkabacteria</taxon>
    </lineage>
</organism>
<feature type="transmembrane region" description="Helical" evidence="1">
    <location>
        <begin position="19"/>
        <end position="43"/>
    </location>
</feature>